<evidence type="ECO:0000256" key="15">
    <source>
        <dbReference type="ARBA" id="ARBA00023128"/>
    </source>
</evidence>
<evidence type="ECO:0000256" key="4">
    <source>
        <dbReference type="ARBA" id="ARBA00012944"/>
    </source>
</evidence>
<feature type="transmembrane region" description="Helical" evidence="18">
    <location>
        <begin position="88"/>
        <end position="106"/>
    </location>
</feature>
<keyword evidence="7 18" id="KW-0679">Respiratory chain</keyword>
<keyword evidence="12 18" id="KW-1133">Transmembrane helix</keyword>
<evidence type="ECO:0000256" key="10">
    <source>
        <dbReference type="ARBA" id="ARBA00022967"/>
    </source>
</evidence>
<comment type="function">
    <text evidence="18">Core subunit of the mitochondrial membrane respiratory chain NADH dehydrogenase (Complex I) which catalyzes electron transfer from NADH through the respiratory chain, using ubiquinone as an electron acceptor. Essential for the catalytic activity and assembly of complex I.</text>
</comment>
<keyword evidence="9 18" id="KW-0999">Mitochondrion inner membrane</keyword>
<evidence type="ECO:0000256" key="11">
    <source>
        <dbReference type="ARBA" id="ARBA00022982"/>
    </source>
</evidence>
<evidence type="ECO:0000256" key="14">
    <source>
        <dbReference type="ARBA" id="ARBA00023075"/>
    </source>
</evidence>
<evidence type="ECO:0000256" key="12">
    <source>
        <dbReference type="ARBA" id="ARBA00022989"/>
    </source>
</evidence>
<keyword evidence="16 18" id="KW-0472">Membrane</keyword>
<accession>A0A1B0RXN9</accession>
<dbReference type="InterPro" id="IPR001750">
    <property type="entry name" value="ND/Mrp_TM"/>
</dbReference>
<keyword evidence="13 18" id="KW-0520">NAD</keyword>
<name>A0A1B0RXN9_9EUCA</name>
<gene>
    <name evidence="20" type="primary">ND2</name>
</gene>
<evidence type="ECO:0000256" key="3">
    <source>
        <dbReference type="ARBA" id="ARBA00007012"/>
    </source>
</evidence>
<comment type="function">
    <text evidence="1">Core subunit of the mitochondrial membrane respiratory chain NADH dehydrogenase (Complex I) that is believed to belong to the minimal assembly required for catalysis. Complex I functions in the transfer of electrons from NADH to the respiratory chain. The immediate electron acceptor for the enzyme is believed to be ubiquinone.</text>
</comment>
<evidence type="ECO:0000256" key="16">
    <source>
        <dbReference type="ARBA" id="ARBA00023136"/>
    </source>
</evidence>
<evidence type="ECO:0000256" key="13">
    <source>
        <dbReference type="ARBA" id="ARBA00023027"/>
    </source>
</evidence>
<dbReference type="GO" id="GO:0006120">
    <property type="term" value="P:mitochondrial electron transport, NADH to ubiquinone"/>
    <property type="evidence" value="ECO:0007669"/>
    <property type="project" value="InterPro"/>
</dbReference>
<comment type="subcellular location">
    <subcellularLocation>
        <location evidence="2 18">Mitochondrion inner membrane</location>
        <topology evidence="2 18">Multi-pass membrane protein</topology>
    </subcellularLocation>
</comment>
<evidence type="ECO:0000313" key="20">
    <source>
        <dbReference type="EMBL" id="ALA08470.1"/>
    </source>
</evidence>
<protein>
    <recommendedName>
        <fullName evidence="5 18">NADH-ubiquinone oxidoreductase chain 2</fullName>
        <ecNumber evidence="4 18">7.1.1.2</ecNumber>
    </recommendedName>
</protein>
<comment type="similarity">
    <text evidence="3 18">Belongs to the complex I subunit 2 family.</text>
</comment>
<feature type="transmembrane region" description="Helical" evidence="18">
    <location>
        <begin position="193"/>
        <end position="211"/>
    </location>
</feature>
<dbReference type="InterPro" id="IPR050175">
    <property type="entry name" value="Complex_I_Subunit_2"/>
</dbReference>
<dbReference type="EMBL" id="KT182070">
    <property type="protein sequence ID" value="ALA08470.1"/>
    <property type="molecule type" value="Genomic_DNA"/>
</dbReference>
<evidence type="ECO:0000256" key="7">
    <source>
        <dbReference type="ARBA" id="ARBA00022660"/>
    </source>
</evidence>
<dbReference type="PANTHER" id="PTHR46552">
    <property type="entry name" value="NADH-UBIQUINONE OXIDOREDUCTASE CHAIN 2"/>
    <property type="match status" value="1"/>
</dbReference>
<geneLocation type="mitochondrion" evidence="20"/>
<evidence type="ECO:0000256" key="5">
    <source>
        <dbReference type="ARBA" id="ARBA00021008"/>
    </source>
</evidence>
<evidence type="ECO:0000256" key="2">
    <source>
        <dbReference type="ARBA" id="ARBA00004448"/>
    </source>
</evidence>
<dbReference type="EC" id="7.1.1.2" evidence="4 18"/>
<feature type="transmembrane region" description="Helical" evidence="18">
    <location>
        <begin position="232"/>
        <end position="253"/>
    </location>
</feature>
<evidence type="ECO:0000256" key="6">
    <source>
        <dbReference type="ARBA" id="ARBA00022448"/>
    </source>
</evidence>
<feature type="domain" description="NADH:quinone oxidoreductase/Mrp antiporter transmembrane" evidence="19">
    <location>
        <begin position="24"/>
        <end position="264"/>
    </location>
</feature>
<feature type="transmembrane region" description="Helical" evidence="18">
    <location>
        <begin position="314"/>
        <end position="332"/>
    </location>
</feature>
<feature type="transmembrane region" description="Helical" evidence="18">
    <location>
        <begin position="60"/>
        <end position="82"/>
    </location>
</feature>
<keyword evidence="10 18" id="KW-1278">Translocase</keyword>
<evidence type="ECO:0000256" key="17">
    <source>
        <dbReference type="ARBA" id="ARBA00049551"/>
    </source>
</evidence>
<dbReference type="AlphaFoldDB" id="A0A1B0RXN9"/>
<dbReference type="GO" id="GO:0008137">
    <property type="term" value="F:NADH dehydrogenase (ubiquinone) activity"/>
    <property type="evidence" value="ECO:0007669"/>
    <property type="project" value="UniProtKB-EC"/>
</dbReference>
<keyword evidence="6" id="KW-0813">Transport</keyword>
<dbReference type="Pfam" id="PF00361">
    <property type="entry name" value="Proton_antipo_M"/>
    <property type="match status" value="1"/>
</dbReference>
<keyword evidence="14 18" id="KW-0830">Ubiquinone</keyword>
<evidence type="ECO:0000256" key="18">
    <source>
        <dbReference type="RuleBase" id="RU003403"/>
    </source>
</evidence>
<keyword evidence="8 18" id="KW-0812">Transmembrane</keyword>
<sequence>MLFSPIYSLFMITLVMGSLLSISSSSWFGAWVGLELNLMSFIPLISSKLTSSSSEVALKYFLIQALGSSIIILSSSLLLTYINSAAPLILTAILLKLGSAPFHFWFPQIMEGLMWPQVIIISTIQKLAPMFLISYIVINPFIMNLLLLSAISSAMVGALGGINQMNLRKIIAFSSINHMAWMLSAIAMKENLWILYFSFYCLISSSVIMLFHSIKAFHFSNLLNHLNNSPMLAMLTPMSLLSLGGLPPFSGFIPKWILIQMMASEKNTPPIICTSSLNTNHPVFLSTNFYYIFNYINSLFKMKNKIYYKKNNKISLIIFINLFGLLFPALMLI</sequence>
<dbReference type="PRINTS" id="PR01436">
    <property type="entry name" value="NADHDHGNASE2"/>
</dbReference>
<dbReference type="GO" id="GO:0005743">
    <property type="term" value="C:mitochondrial inner membrane"/>
    <property type="evidence" value="ECO:0007669"/>
    <property type="project" value="UniProtKB-SubCell"/>
</dbReference>
<keyword evidence="11 18" id="KW-0249">Electron transport</keyword>
<evidence type="ECO:0000256" key="1">
    <source>
        <dbReference type="ARBA" id="ARBA00003257"/>
    </source>
</evidence>
<organism evidence="20">
    <name type="scientific">Dynomene pilumnoides</name>
    <dbReference type="NCBI Taxonomy" id="1702342"/>
    <lineage>
        <taxon>Eukaryota</taxon>
        <taxon>Metazoa</taxon>
        <taxon>Ecdysozoa</taxon>
        <taxon>Arthropoda</taxon>
        <taxon>Crustacea</taxon>
        <taxon>Multicrustacea</taxon>
        <taxon>Malacostraca</taxon>
        <taxon>Eumalacostraca</taxon>
        <taxon>Eucarida</taxon>
        <taxon>Decapoda</taxon>
        <taxon>Pleocyemata</taxon>
        <taxon>Brachyura</taxon>
        <taxon>Dromiacea</taxon>
        <taxon>Dromioidea</taxon>
        <taxon>Dynomenidae</taxon>
        <taxon>Dynomene</taxon>
    </lineage>
</organism>
<feature type="transmembrane region" description="Helical" evidence="18">
    <location>
        <begin position="144"/>
        <end position="163"/>
    </location>
</feature>
<dbReference type="PANTHER" id="PTHR46552:SF1">
    <property type="entry name" value="NADH-UBIQUINONE OXIDOREDUCTASE CHAIN 2"/>
    <property type="match status" value="1"/>
</dbReference>
<evidence type="ECO:0000256" key="8">
    <source>
        <dbReference type="ARBA" id="ARBA00022692"/>
    </source>
</evidence>
<keyword evidence="15 18" id="KW-0496">Mitochondrion</keyword>
<comment type="catalytic activity">
    <reaction evidence="17 18">
        <text>a ubiquinone + NADH + 5 H(+)(in) = a ubiquinol + NAD(+) + 4 H(+)(out)</text>
        <dbReference type="Rhea" id="RHEA:29091"/>
        <dbReference type="Rhea" id="RHEA-COMP:9565"/>
        <dbReference type="Rhea" id="RHEA-COMP:9566"/>
        <dbReference type="ChEBI" id="CHEBI:15378"/>
        <dbReference type="ChEBI" id="CHEBI:16389"/>
        <dbReference type="ChEBI" id="CHEBI:17976"/>
        <dbReference type="ChEBI" id="CHEBI:57540"/>
        <dbReference type="ChEBI" id="CHEBI:57945"/>
        <dbReference type="EC" id="7.1.1.2"/>
    </reaction>
</comment>
<proteinExistence type="inferred from homology"/>
<reference evidence="20" key="1">
    <citation type="submission" date="2015-06" db="EMBL/GenBank/DDBJ databases">
        <authorList>
            <person name="Hoefler B.C."/>
            <person name="Straight P.D."/>
        </authorList>
    </citation>
    <scope>NUCLEOTIDE SEQUENCE</scope>
</reference>
<feature type="transmembrane region" description="Helical" evidence="18">
    <location>
        <begin position="6"/>
        <end position="39"/>
    </location>
</feature>
<dbReference type="InterPro" id="IPR003917">
    <property type="entry name" value="NADH_UbQ_OxRdtase_chain2"/>
</dbReference>
<evidence type="ECO:0000259" key="19">
    <source>
        <dbReference type="Pfam" id="PF00361"/>
    </source>
</evidence>
<evidence type="ECO:0000256" key="9">
    <source>
        <dbReference type="ARBA" id="ARBA00022792"/>
    </source>
</evidence>